<gene>
    <name evidence="3" type="primary">AlNc14C69G4804</name>
    <name evidence="3" type="ORF">ALNC14_055060</name>
</gene>
<reference evidence="3" key="2">
    <citation type="submission" date="2011-02" db="EMBL/GenBank/DDBJ databases">
        <authorList>
            <person name="MacLean D."/>
        </authorList>
    </citation>
    <scope>NUCLEOTIDE SEQUENCE</scope>
</reference>
<dbReference type="Gene3D" id="3.90.830.10">
    <property type="entry name" value="Syntaxin Binding Protein 1, Chain A, domain 2"/>
    <property type="match status" value="1"/>
</dbReference>
<dbReference type="InterPro" id="IPR001619">
    <property type="entry name" value="Sec1-like"/>
</dbReference>
<dbReference type="Pfam" id="PF00995">
    <property type="entry name" value="Sec1"/>
    <property type="match status" value="1"/>
</dbReference>
<dbReference type="SUPFAM" id="SSF56815">
    <property type="entry name" value="Sec1/munc18-like (SM) proteins"/>
    <property type="match status" value="1"/>
</dbReference>
<reference evidence="3" key="1">
    <citation type="journal article" date="2011" name="PLoS Biol.">
        <title>Gene gain and loss during evolution of obligate parasitism in the white rust pathogen of Arabidopsis thaliana.</title>
        <authorList>
            <person name="Kemen E."/>
            <person name="Gardiner A."/>
            <person name="Schultz-Larsen T."/>
            <person name="Kemen A.C."/>
            <person name="Balmuth A.L."/>
            <person name="Robert-Seilaniantz A."/>
            <person name="Bailey K."/>
            <person name="Holub E."/>
            <person name="Studholme D.J."/>
            <person name="Maclean D."/>
            <person name="Jones J.D."/>
        </authorList>
    </citation>
    <scope>NUCLEOTIDE SEQUENCE</scope>
</reference>
<name>F0WDT6_9STRA</name>
<dbReference type="AlphaFoldDB" id="F0WDT6"/>
<dbReference type="InterPro" id="IPR043127">
    <property type="entry name" value="Sec-1-like_dom3a"/>
</dbReference>
<dbReference type="InterPro" id="IPR036045">
    <property type="entry name" value="Sec1-like_sf"/>
</dbReference>
<protein>
    <submittedName>
        <fullName evidence="3">Vacuolar protein sortingassociated protein 33A putat</fullName>
    </submittedName>
</protein>
<dbReference type="InterPro" id="IPR027482">
    <property type="entry name" value="Sec1-like_dom2"/>
</dbReference>
<sequence length="674" mass="75957">MEVNRNSSAQMKQYSRASVIVCYVECVYERIDATSTIVCSVVHTVSIKMSKAASLDKSVINLNVLREDACRELYSILDSIGKDICFVLDPELSGPLNHILVDGISVLKNHGVKDFYAFGKPVKTTCDHILFLIRPSLRGMRYIAKYVRDSGPNKHYYLYFVSCRNLVCDEILKKEGVFGSLTIGEYKLDLIPFDDDLLTLEMECCFKQFFIEKDKSNLQPIANSIIKLQTIFGIIPNIKYKGAISKIVYDQVAQFKREQEIAGNPVGILDPEIETLILIDRTVDLVTPLTTPMTYEGLLDEIMGISNGFITADAELVADEESRSQTASSASGEKKQVTVSLNSNDELYAQVRDYHVERLGMYLQQQAQSIRERYDEFRKNRDASISEIREFVKRIPGLKQSYQSLQQHINLAELIKKTADQKCFRDLKAEEHAMLTGETIFDQLEERIGFQEALVSILRQLCLQSVTSGGIKAKQYDYIRRELIQTYGFQVLPALNNLEKAGLLRRRDTLWNEASGFSSARKSLRLIQEEVNLRDPKSIAYVSQSHAFGYAPLSVRLVESILKTKSWSSIQEALRQLPGPVGEVSQLSSKSEDGNPIPSGQSSKLDTFGSPEDRKVLLVYFIGGVTFMEIAALRFLSNQINSPYDIIIATTKITNGNHLIRSCLDKEVSKVLSN</sequence>
<accession>F0WDT6</accession>
<evidence type="ECO:0000313" key="3">
    <source>
        <dbReference type="EMBL" id="CCA19363.1"/>
    </source>
</evidence>
<dbReference type="InterPro" id="IPR043155">
    <property type="entry name" value="VPS33_dom3b"/>
</dbReference>
<organism evidence="3">
    <name type="scientific">Albugo laibachii Nc14</name>
    <dbReference type="NCBI Taxonomy" id="890382"/>
    <lineage>
        <taxon>Eukaryota</taxon>
        <taxon>Sar</taxon>
        <taxon>Stramenopiles</taxon>
        <taxon>Oomycota</taxon>
        <taxon>Peronosporomycetes</taxon>
        <taxon>Albuginales</taxon>
        <taxon>Albuginaceae</taxon>
        <taxon>Albugo</taxon>
    </lineage>
</organism>
<dbReference type="InterPro" id="IPR043154">
    <property type="entry name" value="Sec-1-like_dom1"/>
</dbReference>
<dbReference type="GO" id="GO:0016192">
    <property type="term" value="P:vesicle-mediated transport"/>
    <property type="evidence" value="ECO:0007669"/>
    <property type="project" value="InterPro"/>
</dbReference>
<evidence type="ECO:0000256" key="1">
    <source>
        <dbReference type="ARBA" id="ARBA00009884"/>
    </source>
</evidence>
<dbReference type="EMBL" id="FR824114">
    <property type="protein sequence ID" value="CCA19363.1"/>
    <property type="molecule type" value="Genomic_DNA"/>
</dbReference>
<dbReference type="Gene3D" id="3.40.50.2060">
    <property type="match status" value="1"/>
</dbReference>
<dbReference type="Gene3D" id="3.40.50.1910">
    <property type="match status" value="1"/>
</dbReference>
<comment type="similarity">
    <text evidence="1">Belongs to the STXBP/unc-18/SEC1 family.</text>
</comment>
<dbReference type="Gene3D" id="1.25.40.850">
    <property type="match status" value="1"/>
</dbReference>
<feature type="region of interest" description="Disordered" evidence="2">
    <location>
        <begin position="582"/>
        <end position="608"/>
    </location>
</feature>
<dbReference type="HOGENOM" id="CLU_016678_2_0_1"/>
<dbReference type="PANTHER" id="PTHR11679">
    <property type="entry name" value="VESICLE PROTEIN SORTING-ASSOCIATED"/>
    <property type="match status" value="1"/>
</dbReference>
<evidence type="ECO:0000256" key="2">
    <source>
        <dbReference type="SAM" id="MobiDB-lite"/>
    </source>
</evidence>
<proteinExistence type="inferred from homology"/>